<feature type="transmembrane region" description="Helical" evidence="7">
    <location>
        <begin position="163"/>
        <end position="184"/>
    </location>
</feature>
<evidence type="ECO:0000256" key="7">
    <source>
        <dbReference type="SAM" id="Phobius"/>
    </source>
</evidence>
<dbReference type="InterPro" id="IPR010290">
    <property type="entry name" value="TM_effector"/>
</dbReference>
<dbReference type="EMBL" id="CP139727">
    <property type="protein sequence ID" value="WPZ23527.1"/>
    <property type="molecule type" value="Genomic_DNA"/>
</dbReference>
<dbReference type="Pfam" id="PF05977">
    <property type="entry name" value="MFS_3"/>
    <property type="match status" value="1"/>
</dbReference>
<feature type="transmembrane region" description="Helical" evidence="7">
    <location>
        <begin position="190"/>
        <end position="208"/>
    </location>
</feature>
<evidence type="ECO:0000256" key="3">
    <source>
        <dbReference type="ARBA" id="ARBA00022475"/>
    </source>
</evidence>
<keyword evidence="4 7" id="KW-0812">Transmembrane</keyword>
<evidence type="ECO:0000313" key="8">
    <source>
        <dbReference type="EMBL" id="WPZ23527.1"/>
    </source>
</evidence>
<proteinExistence type="predicted"/>
<feature type="transmembrane region" description="Helical" evidence="7">
    <location>
        <begin position="115"/>
        <end position="133"/>
    </location>
</feature>
<evidence type="ECO:0000256" key="6">
    <source>
        <dbReference type="ARBA" id="ARBA00023136"/>
    </source>
</evidence>
<evidence type="ECO:0000256" key="4">
    <source>
        <dbReference type="ARBA" id="ARBA00022692"/>
    </source>
</evidence>
<comment type="subcellular location">
    <subcellularLocation>
        <location evidence="1">Cell membrane</location>
        <topology evidence="1">Multi-pass membrane protein</topology>
    </subcellularLocation>
</comment>
<evidence type="ECO:0000256" key="5">
    <source>
        <dbReference type="ARBA" id="ARBA00022989"/>
    </source>
</evidence>
<dbReference type="InterPro" id="IPR036259">
    <property type="entry name" value="MFS_trans_sf"/>
</dbReference>
<feature type="transmembrane region" description="Helical" evidence="7">
    <location>
        <begin position="269"/>
        <end position="288"/>
    </location>
</feature>
<dbReference type="SUPFAM" id="SSF103473">
    <property type="entry name" value="MFS general substrate transporter"/>
    <property type="match status" value="1"/>
</dbReference>
<feature type="transmembrane region" description="Helical" evidence="7">
    <location>
        <begin position="295"/>
        <end position="315"/>
    </location>
</feature>
<organism evidence="8 9">
    <name type="scientific">Sulfitobacter faviae</name>
    <dbReference type="NCBI Taxonomy" id="1775881"/>
    <lineage>
        <taxon>Bacteria</taxon>
        <taxon>Pseudomonadati</taxon>
        <taxon>Pseudomonadota</taxon>
        <taxon>Alphaproteobacteria</taxon>
        <taxon>Rhodobacterales</taxon>
        <taxon>Roseobacteraceae</taxon>
        <taxon>Sulfitobacter</taxon>
    </lineage>
</organism>
<feature type="transmembrane region" description="Helical" evidence="7">
    <location>
        <begin position="81"/>
        <end position="103"/>
    </location>
</feature>
<name>A0ABZ0V3S9_9RHOB</name>
<protein>
    <submittedName>
        <fullName evidence="8">MFS transporter</fullName>
    </submittedName>
</protein>
<reference evidence="8 9" key="1">
    <citation type="submission" date="2023-11" db="EMBL/GenBank/DDBJ databases">
        <title>From the Deep-Sea to the Surface: Bacterial Genomes Isolated from the Moytirra Hydrothermal Vent Plume.</title>
        <authorList>
            <person name="Major S.R."/>
        </authorList>
    </citation>
    <scope>NUCLEOTIDE SEQUENCE [LARGE SCALE GENOMIC DNA]</scope>
    <source>
        <strain evidence="8 9">OXR-9</strain>
        <plasmid evidence="8 9">unnamed02</plasmid>
    </source>
</reference>
<feature type="transmembrane region" description="Helical" evidence="7">
    <location>
        <begin position="393"/>
        <end position="416"/>
    </location>
</feature>
<evidence type="ECO:0000256" key="2">
    <source>
        <dbReference type="ARBA" id="ARBA00022448"/>
    </source>
</evidence>
<evidence type="ECO:0000313" key="9">
    <source>
        <dbReference type="Proteomes" id="UP001326567"/>
    </source>
</evidence>
<feature type="transmembrane region" description="Helical" evidence="7">
    <location>
        <begin position="321"/>
        <end position="341"/>
    </location>
</feature>
<keyword evidence="3" id="KW-1003">Cell membrane</keyword>
<keyword evidence="8" id="KW-0614">Plasmid</keyword>
<feature type="transmembrane region" description="Helical" evidence="7">
    <location>
        <begin position="16"/>
        <end position="37"/>
    </location>
</feature>
<dbReference type="Proteomes" id="UP001326567">
    <property type="component" value="Plasmid unnamed02"/>
</dbReference>
<accession>A0ABZ0V3S9</accession>
<dbReference type="PANTHER" id="PTHR23513">
    <property type="entry name" value="INTEGRAL MEMBRANE EFFLUX PROTEIN-RELATED"/>
    <property type="match status" value="1"/>
</dbReference>
<dbReference type="CDD" id="cd06173">
    <property type="entry name" value="MFS_MefA_like"/>
    <property type="match status" value="1"/>
</dbReference>
<keyword evidence="9" id="KW-1185">Reference proteome</keyword>
<feature type="transmembrane region" description="Helical" evidence="7">
    <location>
        <begin position="49"/>
        <end position="69"/>
    </location>
</feature>
<dbReference type="PANTHER" id="PTHR23513:SF6">
    <property type="entry name" value="MAJOR FACILITATOR SUPERFAMILY ASSOCIATED DOMAIN-CONTAINING PROTEIN"/>
    <property type="match status" value="1"/>
</dbReference>
<dbReference type="Gene3D" id="1.20.1250.20">
    <property type="entry name" value="MFS general substrate transporter like domains"/>
    <property type="match status" value="1"/>
</dbReference>
<dbReference type="RefSeq" id="WP_322329896.1">
    <property type="nucleotide sequence ID" value="NZ_CP139727.1"/>
</dbReference>
<feature type="transmembrane region" description="Helical" evidence="7">
    <location>
        <begin position="361"/>
        <end position="381"/>
    </location>
</feature>
<keyword evidence="5 7" id="KW-1133">Transmembrane helix</keyword>
<gene>
    <name evidence="8" type="ORF">T7987_17620</name>
</gene>
<keyword evidence="2" id="KW-0813">Transport</keyword>
<evidence type="ECO:0000256" key="1">
    <source>
        <dbReference type="ARBA" id="ARBA00004651"/>
    </source>
</evidence>
<feature type="transmembrane region" description="Helical" evidence="7">
    <location>
        <begin position="236"/>
        <end position="257"/>
    </location>
</feature>
<keyword evidence="6 7" id="KW-0472">Membrane</keyword>
<sequence>MATSNSLTASTGLRRLIAAAGMTNLADGIALLVWAWMASLLTRDPVLVAVLPVAIRLPWFLFSLPAGLVTDRMDRLRLMRLMDMVRMAAFAGAGLSVWLVLPLAPATETGTAEPVLFTTLVICALLVGTAEVFRDTAAQTILPTLVSSRGLERANARLYAAELTGNALLGPAFGAILIGAFVWLPFGANAVLFLAALIVLSGLRGDFAPPVRTRRNWRAELCEGLTFLRDAPFLQVLAVVTATWNLCHQMVVIGLILHVQENLGLDATIYGLILGAGAVGGVAGGFVAERGIARIGAGTAAQWSTLASAICFASIGLAPNGWALAIVLVLFEFQSVFWNVVSISYRQRVIPNALLGRVNGIYRLLSWGMMPIGLLLSGVTVRLAETVADRDLALLAPFALAGLLTAVLTAGIWKALIEGFGNERSP</sequence>
<geneLocation type="plasmid" evidence="8 9">
    <name>unnamed02</name>
</geneLocation>